<organism evidence="2 3">
    <name type="scientific">Thraustotheca clavata</name>
    <dbReference type="NCBI Taxonomy" id="74557"/>
    <lineage>
        <taxon>Eukaryota</taxon>
        <taxon>Sar</taxon>
        <taxon>Stramenopiles</taxon>
        <taxon>Oomycota</taxon>
        <taxon>Saprolegniomycetes</taxon>
        <taxon>Saprolegniales</taxon>
        <taxon>Achlyaceae</taxon>
        <taxon>Thraustotheca</taxon>
    </lineage>
</organism>
<reference evidence="2 3" key="1">
    <citation type="journal article" date="2014" name="Genome Biol. Evol.">
        <title>The secreted proteins of Achlya hypogyna and Thraustotheca clavata identify the ancestral oomycete secretome and reveal gene acquisitions by horizontal gene transfer.</title>
        <authorList>
            <person name="Misner I."/>
            <person name="Blouin N."/>
            <person name="Leonard G."/>
            <person name="Richards T.A."/>
            <person name="Lane C.E."/>
        </authorList>
    </citation>
    <scope>NUCLEOTIDE SEQUENCE [LARGE SCALE GENOMIC DNA]</scope>
    <source>
        <strain evidence="2 3">ATCC 34112</strain>
    </source>
</reference>
<comment type="caution">
    <text evidence="2">The sequence shown here is derived from an EMBL/GenBank/DDBJ whole genome shotgun (WGS) entry which is preliminary data.</text>
</comment>
<sequence>MRMTGMATPTEEKNLSALEKKRLYNKNRNREFRRLEAEEKNKLTRQIFQLEATIASLKQNQLGSALTWREIATVFMTELKESETQLHDLRLHVQRYETTSKVLHEWLYAPAPEDTKALTTTLMAHEDARYLAYEWITQRLYNNIPSVLHIASNLSPTFYDPTRCRRLFTNVERCEASYQLTLFSERMECTSLQVVAKCLYSMHFQPSDHMHILDTPGNNVVYMQRLSVFGLLRNETIYENVLVRQWIVDEDQYIICSQSISNDELHYPGPIQQDWTNWTIATMESPTQTKVISCTTMAGLRRDNALLPYLCEEPHLRQIKDDEVQWNELKSLRAELAIRLADYESSRFHEIRSQIA</sequence>
<dbReference type="AlphaFoldDB" id="A0A1W0A9N2"/>
<dbReference type="OrthoDB" id="76291at2759"/>
<keyword evidence="3" id="KW-1185">Reference proteome</keyword>
<feature type="coiled-coil region" evidence="1">
    <location>
        <begin position="40"/>
        <end position="99"/>
    </location>
</feature>
<dbReference type="Proteomes" id="UP000243217">
    <property type="component" value="Unassembled WGS sequence"/>
</dbReference>
<keyword evidence="1" id="KW-0175">Coiled coil</keyword>
<accession>A0A1W0A9N2</accession>
<protein>
    <submittedName>
        <fullName evidence="2">Uncharacterized protein</fullName>
    </submittedName>
</protein>
<evidence type="ECO:0000313" key="3">
    <source>
        <dbReference type="Proteomes" id="UP000243217"/>
    </source>
</evidence>
<evidence type="ECO:0000256" key="1">
    <source>
        <dbReference type="SAM" id="Coils"/>
    </source>
</evidence>
<proteinExistence type="predicted"/>
<gene>
    <name evidence="2" type="ORF">THRCLA_01087</name>
</gene>
<evidence type="ECO:0000313" key="2">
    <source>
        <dbReference type="EMBL" id="OQS06881.1"/>
    </source>
</evidence>
<dbReference type="EMBL" id="JNBS01000297">
    <property type="protein sequence ID" value="OQS06881.1"/>
    <property type="molecule type" value="Genomic_DNA"/>
</dbReference>
<name>A0A1W0A9N2_9STRA</name>